<keyword evidence="1" id="KW-0548">Nucleotidyltransferase</keyword>
<protein>
    <submittedName>
        <fullName evidence="1">Reverse transcriptase domain-containing protein</fullName>
    </submittedName>
</protein>
<proteinExistence type="predicted"/>
<dbReference type="AlphaFoldDB" id="A0A699U480"/>
<keyword evidence="1" id="KW-0695">RNA-directed DNA polymerase</keyword>
<name>A0A699U480_TANCI</name>
<evidence type="ECO:0000313" key="1">
    <source>
        <dbReference type="EMBL" id="GFD14674.1"/>
    </source>
</evidence>
<organism evidence="1">
    <name type="scientific">Tanacetum cinerariifolium</name>
    <name type="common">Dalmatian daisy</name>
    <name type="synonym">Chrysanthemum cinerariifolium</name>
    <dbReference type="NCBI Taxonomy" id="118510"/>
    <lineage>
        <taxon>Eukaryota</taxon>
        <taxon>Viridiplantae</taxon>
        <taxon>Streptophyta</taxon>
        <taxon>Embryophyta</taxon>
        <taxon>Tracheophyta</taxon>
        <taxon>Spermatophyta</taxon>
        <taxon>Magnoliopsida</taxon>
        <taxon>eudicotyledons</taxon>
        <taxon>Gunneridae</taxon>
        <taxon>Pentapetalae</taxon>
        <taxon>asterids</taxon>
        <taxon>campanulids</taxon>
        <taxon>Asterales</taxon>
        <taxon>Asteraceae</taxon>
        <taxon>Asteroideae</taxon>
        <taxon>Anthemideae</taxon>
        <taxon>Anthemidinae</taxon>
        <taxon>Tanacetum</taxon>
    </lineage>
</organism>
<accession>A0A699U480</accession>
<keyword evidence="1" id="KW-0808">Transferase</keyword>
<comment type="caution">
    <text evidence="1">The sequence shown here is derived from an EMBL/GenBank/DDBJ whole genome shotgun (WGS) entry which is preliminary data.</text>
</comment>
<dbReference type="EMBL" id="BKCJ011281071">
    <property type="protein sequence ID" value="GFD14674.1"/>
    <property type="molecule type" value="Genomic_DNA"/>
</dbReference>
<sequence>MTQATIRQLVADSVAATLKAQAATFANTDNTNRNSGPRVTPVARKCTYTEFMSCQLFYFNGTEGAVGLIRLFERTESVFSHSNFFEKNKVKFAISTLTKDLYSGGIHSLSLLE</sequence>
<dbReference type="GO" id="GO:0003964">
    <property type="term" value="F:RNA-directed DNA polymerase activity"/>
    <property type="evidence" value="ECO:0007669"/>
    <property type="project" value="UniProtKB-KW"/>
</dbReference>
<gene>
    <name evidence="1" type="ORF">Tci_886643</name>
</gene>
<reference evidence="1" key="1">
    <citation type="journal article" date="2019" name="Sci. Rep.">
        <title>Draft genome of Tanacetum cinerariifolium, the natural source of mosquito coil.</title>
        <authorList>
            <person name="Yamashiro T."/>
            <person name="Shiraishi A."/>
            <person name="Satake H."/>
            <person name="Nakayama K."/>
        </authorList>
    </citation>
    <scope>NUCLEOTIDE SEQUENCE</scope>
</reference>